<dbReference type="NCBIfam" id="TIGR01569">
    <property type="entry name" value="A_tha_TIGR01569"/>
    <property type="match status" value="1"/>
</dbReference>
<evidence type="ECO:0000256" key="6">
    <source>
        <dbReference type="ARBA" id="ARBA00023136"/>
    </source>
</evidence>
<dbReference type="STRING" id="4155.A0A022R280"/>
<dbReference type="Pfam" id="PF04535">
    <property type="entry name" value="CASP_dom"/>
    <property type="match status" value="1"/>
</dbReference>
<feature type="transmembrane region" description="Helical" evidence="7">
    <location>
        <begin position="59"/>
        <end position="85"/>
    </location>
</feature>
<evidence type="ECO:0000256" key="2">
    <source>
        <dbReference type="ARBA" id="ARBA00007651"/>
    </source>
</evidence>
<reference evidence="9 10" key="1">
    <citation type="journal article" date="2013" name="Proc. Natl. Acad. Sci. U.S.A.">
        <title>Fine-scale variation in meiotic recombination in Mimulus inferred from population shotgun sequencing.</title>
        <authorList>
            <person name="Hellsten U."/>
            <person name="Wright K.M."/>
            <person name="Jenkins J."/>
            <person name="Shu S."/>
            <person name="Yuan Y."/>
            <person name="Wessler S.R."/>
            <person name="Schmutz J."/>
            <person name="Willis J.H."/>
            <person name="Rokhsar D.S."/>
        </authorList>
    </citation>
    <scope>NUCLEOTIDE SEQUENCE [LARGE SCALE GENOMIC DNA]</scope>
    <source>
        <strain evidence="10">cv. DUN x IM62</strain>
    </source>
</reference>
<dbReference type="Proteomes" id="UP000030748">
    <property type="component" value="Unassembled WGS sequence"/>
</dbReference>
<feature type="transmembrane region" description="Helical" evidence="7">
    <location>
        <begin position="148"/>
        <end position="169"/>
    </location>
</feature>
<sequence>APPKTAPSKGLSIVDFVMRIVAAIATLGSTIAVGTTNQTLPMFTQFIRFKARYQDLPTFTFFVVTNGIATVYLVLSLVLSILHIFMTGAKVTRTVLIILDMIILALLTAGASSAAAIVHLAHTGNVEANWSAICQQYNSFCERVSGSLVGSFLGILVLMLLIILSAIALSRK</sequence>
<accession>A0A022R280</accession>
<feature type="domain" description="Casparian strip membrane protein" evidence="8">
    <location>
        <begin position="9"/>
        <end position="156"/>
    </location>
</feature>
<comment type="subcellular location">
    <subcellularLocation>
        <location evidence="1 7">Cell membrane</location>
        <topology evidence="1 7">Multi-pass membrane protein</topology>
    </subcellularLocation>
</comment>
<dbReference type="InterPro" id="IPR006702">
    <property type="entry name" value="CASP_dom"/>
</dbReference>
<keyword evidence="4 7" id="KW-0812">Transmembrane</keyword>
<evidence type="ECO:0000256" key="7">
    <source>
        <dbReference type="RuleBase" id="RU361233"/>
    </source>
</evidence>
<evidence type="ECO:0000259" key="8">
    <source>
        <dbReference type="Pfam" id="PF04535"/>
    </source>
</evidence>
<keyword evidence="5 7" id="KW-1133">Transmembrane helix</keyword>
<protein>
    <recommendedName>
        <fullName evidence="7">CASP-like protein</fullName>
    </recommendedName>
</protein>
<keyword evidence="10" id="KW-1185">Reference proteome</keyword>
<dbReference type="GO" id="GO:0005886">
    <property type="term" value="C:plasma membrane"/>
    <property type="evidence" value="ECO:0000318"/>
    <property type="project" value="GO_Central"/>
</dbReference>
<evidence type="ECO:0000256" key="5">
    <source>
        <dbReference type="ARBA" id="ARBA00022989"/>
    </source>
</evidence>
<dbReference type="PANTHER" id="PTHR36488">
    <property type="entry name" value="CASP-LIKE PROTEIN 1U1"/>
    <property type="match status" value="1"/>
</dbReference>
<dbReference type="eggNOG" id="ENOG502RXTK">
    <property type="taxonomic scope" value="Eukaryota"/>
</dbReference>
<dbReference type="PANTHER" id="PTHR36488:SF12">
    <property type="entry name" value="CASP-LIKE PROTEIN"/>
    <property type="match status" value="1"/>
</dbReference>
<organism evidence="9 10">
    <name type="scientific">Erythranthe guttata</name>
    <name type="common">Yellow monkey flower</name>
    <name type="synonym">Mimulus guttatus</name>
    <dbReference type="NCBI Taxonomy" id="4155"/>
    <lineage>
        <taxon>Eukaryota</taxon>
        <taxon>Viridiplantae</taxon>
        <taxon>Streptophyta</taxon>
        <taxon>Embryophyta</taxon>
        <taxon>Tracheophyta</taxon>
        <taxon>Spermatophyta</taxon>
        <taxon>Magnoliopsida</taxon>
        <taxon>eudicotyledons</taxon>
        <taxon>Gunneridae</taxon>
        <taxon>Pentapetalae</taxon>
        <taxon>asterids</taxon>
        <taxon>lamiids</taxon>
        <taxon>Lamiales</taxon>
        <taxon>Phrymaceae</taxon>
        <taxon>Erythranthe</taxon>
    </lineage>
</organism>
<keyword evidence="3 7" id="KW-1003">Cell membrane</keyword>
<comment type="subunit">
    <text evidence="7">Homodimer and heterodimers.</text>
</comment>
<dbReference type="GO" id="GO:0042545">
    <property type="term" value="P:cell wall modification"/>
    <property type="evidence" value="ECO:0000318"/>
    <property type="project" value="GO_Central"/>
</dbReference>
<evidence type="ECO:0000256" key="1">
    <source>
        <dbReference type="ARBA" id="ARBA00004651"/>
    </source>
</evidence>
<keyword evidence="6 7" id="KW-0472">Membrane</keyword>
<dbReference type="InterPro" id="IPR006459">
    <property type="entry name" value="CASP/CASPL"/>
</dbReference>
<feature type="transmembrane region" description="Helical" evidence="7">
    <location>
        <begin position="97"/>
        <end position="121"/>
    </location>
</feature>
<dbReference type="GO" id="GO:0007043">
    <property type="term" value="P:cell-cell junction assembly"/>
    <property type="evidence" value="ECO:0000318"/>
    <property type="project" value="GO_Central"/>
</dbReference>
<comment type="similarity">
    <text evidence="2 7">Belongs to the Casparian strip membrane proteins (CASP) family.</text>
</comment>
<proteinExistence type="inferred from homology"/>
<evidence type="ECO:0000256" key="4">
    <source>
        <dbReference type="ARBA" id="ARBA00022692"/>
    </source>
</evidence>
<dbReference type="InterPro" id="IPR044173">
    <property type="entry name" value="CASPL"/>
</dbReference>
<evidence type="ECO:0000313" key="9">
    <source>
        <dbReference type="EMBL" id="EYU34054.1"/>
    </source>
</evidence>
<dbReference type="AlphaFoldDB" id="A0A022R280"/>
<evidence type="ECO:0000313" key="10">
    <source>
        <dbReference type="Proteomes" id="UP000030748"/>
    </source>
</evidence>
<gene>
    <name evidence="9" type="ORF">MIMGU_mgv1a026542mg</name>
</gene>
<feature type="non-terminal residue" evidence="9">
    <location>
        <position position="1"/>
    </location>
</feature>
<feature type="transmembrane region" description="Helical" evidence="7">
    <location>
        <begin position="12"/>
        <end position="33"/>
    </location>
</feature>
<name>A0A022R280_ERYGU</name>
<evidence type="ECO:0000256" key="3">
    <source>
        <dbReference type="ARBA" id="ARBA00022475"/>
    </source>
</evidence>
<dbReference type="EMBL" id="KI630728">
    <property type="protein sequence ID" value="EYU34054.1"/>
    <property type="molecule type" value="Genomic_DNA"/>
</dbReference>